<protein>
    <submittedName>
        <fullName evidence="2">BLUF domain-containing protein</fullName>
    </submittedName>
</protein>
<organism evidence="2 3">
    <name type="scientific">Ramlibacter agri</name>
    <dbReference type="NCBI Taxonomy" id="2728837"/>
    <lineage>
        <taxon>Bacteria</taxon>
        <taxon>Pseudomonadati</taxon>
        <taxon>Pseudomonadota</taxon>
        <taxon>Betaproteobacteria</taxon>
        <taxon>Burkholderiales</taxon>
        <taxon>Comamonadaceae</taxon>
        <taxon>Ramlibacter</taxon>
    </lineage>
</organism>
<feature type="domain" description="BLUF" evidence="1">
    <location>
        <begin position="17"/>
        <end position="109"/>
    </location>
</feature>
<dbReference type="GO" id="GO:0071949">
    <property type="term" value="F:FAD binding"/>
    <property type="evidence" value="ECO:0007669"/>
    <property type="project" value="InterPro"/>
</dbReference>
<accession>A0A848HEV7</accession>
<reference evidence="2 3" key="1">
    <citation type="submission" date="2020-04" db="EMBL/GenBank/DDBJ databases">
        <title>Ramlibacter sp. G-1-2-2 isolated from soil.</title>
        <authorList>
            <person name="Dahal R.H."/>
        </authorList>
    </citation>
    <scope>NUCLEOTIDE SEQUENCE [LARGE SCALE GENOMIC DNA]</scope>
    <source>
        <strain evidence="2 3">G-1-2-2</strain>
    </source>
</reference>
<evidence type="ECO:0000313" key="3">
    <source>
        <dbReference type="Proteomes" id="UP000541185"/>
    </source>
</evidence>
<dbReference type="InterPro" id="IPR036046">
    <property type="entry name" value="Acylphosphatase-like_dom_sf"/>
</dbReference>
<dbReference type="EMBL" id="JABBFX010000003">
    <property type="protein sequence ID" value="NML48010.1"/>
    <property type="molecule type" value="Genomic_DNA"/>
</dbReference>
<dbReference type="Pfam" id="PF04940">
    <property type="entry name" value="BLUF"/>
    <property type="match status" value="1"/>
</dbReference>
<dbReference type="Proteomes" id="UP000541185">
    <property type="component" value="Unassembled WGS sequence"/>
</dbReference>
<sequence>MPVCEKEHGAASTGEAVARIVYASQAAATGSIYSEMERIRASAVRHNPPAGVATALLHQSGWFVQWKEGPQAAVASIMERVAGDPRHCGLRVVHRSVGPRLLHGPWSMAIVQCDEPASDMGQRVDEVLAAVDRGTAFTPPAIWRRLSTPMRHPGARRQQDPDAFQRVLVCAAGGTGSFDLVRWLSQRFRAELVQRRFAGAHDLDVATDYVDFIHGERVLRVIAMARNGLHLPLTRAFLADYSHLVLLLSGDATRDEDLVLRMAQACAGLAEAPPLIALARQGADHAVPFAMARRCGLVYLQAHANLGDPWSCWQALMPLLERWQDMELVRLATAA</sequence>
<dbReference type="SMART" id="SM01034">
    <property type="entry name" value="BLUF"/>
    <property type="match status" value="1"/>
</dbReference>
<dbReference type="AlphaFoldDB" id="A0A848HEV7"/>
<proteinExistence type="predicted"/>
<dbReference type="PROSITE" id="PS50925">
    <property type="entry name" value="BLUF"/>
    <property type="match status" value="1"/>
</dbReference>
<dbReference type="GO" id="GO:0009882">
    <property type="term" value="F:blue light photoreceptor activity"/>
    <property type="evidence" value="ECO:0007669"/>
    <property type="project" value="InterPro"/>
</dbReference>
<dbReference type="SUPFAM" id="SSF54975">
    <property type="entry name" value="Acylphosphatase/BLUF domain-like"/>
    <property type="match status" value="1"/>
</dbReference>
<dbReference type="Gene3D" id="3.30.70.100">
    <property type="match status" value="1"/>
</dbReference>
<keyword evidence="3" id="KW-1185">Reference proteome</keyword>
<evidence type="ECO:0000313" key="2">
    <source>
        <dbReference type="EMBL" id="NML48010.1"/>
    </source>
</evidence>
<dbReference type="InterPro" id="IPR007024">
    <property type="entry name" value="BLUF_domain"/>
</dbReference>
<evidence type="ECO:0000259" key="1">
    <source>
        <dbReference type="PROSITE" id="PS50925"/>
    </source>
</evidence>
<gene>
    <name evidence="2" type="ORF">HHL11_29950</name>
</gene>
<comment type="caution">
    <text evidence="2">The sequence shown here is derived from an EMBL/GenBank/DDBJ whole genome shotgun (WGS) entry which is preliminary data.</text>
</comment>
<name>A0A848HEV7_9BURK</name>
<dbReference type="RefSeq" id="WP_169422256.1">
    <property type="nucleotide sequence ID" value="NZ_JABBFX010000003.1"/>
</dbReference>